<feature type="domain" description="Origin recognition complex subunit 5 C-terminal" evidence="9">
    <location>
        <begin position="480"/>
        <end position="640"/>
    </location>
</feature>
<evidence type="ECO:0000256" key="2">
    <source>
        <dbReference type="ARBA" id="ARBA00006269"/>
    </source>
</evidence>
<reference evidence="11 12" key="1">
    <citation type="submission" date="2019-09" db="EMBL/GenBank/DDBJ databases">
        <authorList>
            <person name="Brejova B."/>
        </authorList>
    </citation>
    <scope>NUCLEOTIDE SEQUENCE [LARGE SCALE GENOMIC DNA]</scope>
</reference>
<dbReference type="Pfam" id="PF21639">
    <property type="entry name" value="ORC5_lid"/>
    <property type="match status" value="1"/>
</dbReference>
<accession>A0A5E8CAR2</accession>
<gene>
    <name evidence="11" type="ORF">SAPINGB_P006170</name>
</gene>
<dbReference type="PANTHER" id="PTHR12705:SF0">
    <property type="entry name" value="ORIGIN RECOGNITION COMPLEX SUBUNIT 5"/>
    <property type="match status" value="1"/>
</dbReference>
<sequence length="642" mass="70629">MPLLSSEALKETRKECPARDTQVALLSSLLAAGPSAVLIHGAPATGKTRVLQKLLENAAQQPISQDSSSQDPVSNHLGMPTDYVWVECDQCNTARIMLQRALRGIKRVLKIGVNDELGTDSVAADNDADYVLPSTIVHGNTNFDVVTENISAYFLMLQMYLARAHYSGRRLVLVLDRIDQIPDNPSDIISCLARTRELAPGASAVTTLFVTSTLEPRALLMSHVPHVRFSQYSREDTIRILCAWGDEMRATHERLTAIKTEPGVVTVMENQNSPQRELENLLRNNHICRLPDHVLDPDKKAYQQTMFWDRYASLVVSALASYTGSDIRALKELARRLWPAFIAPLVAGRCSVTEIHALWRESKHLFESEAAVSDTLIYRSLIPAQQTPQDIDPALTVTQLSTDTISAAVMNATTNTTLATSSSTLEETTPSPVPSFQFPTSSSSSSSSPPSSSSHVSATRSSRRRSVLPLKPAANDTNDLPLQSKYILCAAYLASYNPPRFDIRFFSRAKEARAKRRDTGRRKALKINPRLLAAPAFDLERMLAILHAVAPNGGEGEGEGEGTLDESENEGEGPYSDRRGGFPSNIDLGVQIATLTTLRLLICLNPADPLDSKTRWKINANWVIIKRAADEIGLAIEHYLIE</sequence>
<dbReference type="GO" id="GO:0005664">
    <property type="term" value="C:nuclear origin of replication recognition complex"/>
    <property type="evidence" value="ECO:0007669"/>
    <property type="project" value="TreeGrafter"/>
</dbReference>
<dbReference type="AlphaFoldDB" id="A0A5E8CAR2"/>
<feature type="domain" description="ORC5 lid" evidence="10">
    <location>
        <begin position="308"/>
        <end position="366"/>
    </location>
</feature>
<feature type="domain" description="Orc1-like AAA ATPase" evidence="8">
    <location>
        <begin position="16"/>
        <end position="198"/>
    </location>
</feature>
<dbReference type="RefSeq" id="XP_031856775.1">
    <property type="nucleotide sequence ID" value="XM_032000884.1"/>
</dbReference>
<evidence type="ECO:0000256" key="6">
    <source>
        <dbReference type="ARBA" id="ARBA00023242"/>
    </source>
</evidence>
<feature type="region of interest" description="Disordered" evidence="7">
    <location>
        <begin position="552"/>
        <end position="582"/>
    </location>
</feature>
<dbReference type="InterPro" id="IPR027417">
    <property type="entry name" value="P-loop_NTPase"/>
</dbReference>
<organism evidence="11 12">
    <name type="scientific">Magnusiomyces paraingens</name>
    <dbReference type="NCBI Taxonomy" id="2606893"/>
    <lineage>
        <taxon>Eukaryota</taxon>
        <taxon>Fungi</taxon>
        <taxon>Dikarya</taxon>
        <taxon>Ascomycota</taxon>
        <taxon>Saccharomycotina</taxon>
        <taxon>Dipodascomycetes</taxon>
        <taxon>Dipodascales</taxon>
        <taxon>Dipodascaceae</taxon>
        <taxon>Magnusiomyces</taxon>
    </lineage>
</organism>
<feature type="compositionally biased region" description="Acidic residues" evidence="7">
    <location>
        <begin position="556"/>
        <end position="571"/>
    </location>
</feature>
<protein>
    <submittedName>
        <fullName evidence="11">Uncharacterized protein</fullName>
    </submittedName>
</protein>
<dbReference type="SUPFAM" id="SSF52540">
    <property type="entry name" value="P-loop containing nucleoside triphosphate hydrolases"/>
    <property type="match status" value="1"/>
</dbReference>
<dbReference type="Pfam" id="PF13191">
    <property type="entry name" value="AAA_16"/>
    <property type="match status" value="1"/>
</dbReference>
<feature type="compositionally biased region" description="Low complexity" evidence="7">
    <location>
        <begin position="418"/>
        <end position="460"/>
    </location>
</feature>
<feature type="region of interest" description="Disordered" evidence="7">
    <location>
        <begin position="418"/>
        <end position="475"/>
    </location>
</feature>
<evidence type="ECO:0000256" key="7">
    <source>
        <dbReference type="SAM" id="MobiDB-lite"/>
    </source>
</evidence>
<dbReference type="EMBL" id="CABVLU010000005">
    <property type="protein sequence ID" value="VVT58366.1"/>
    <property type="molecule type" value="Genomic_DNA"/>
</dbReference>
<evidence type="ECO:0000256" key="4">
    <source>
        <dbReference type="ARBA" id="ARBA00022741"/>
    </source>
</evidence>
<keyword evidence="5" id="KW-0067">ATP-binding</keyword>
<comment type="similarity">
    <text evidence="2">Belongs to the ORC5 family.</text>
</comment>
<dbReference type="InterPro" id="IPR041664">
    <property type="entry name" value="AAA_16"/>
</dbReference>
<name>A0A5E8CAR2_9ASCO</name>
<dbReference type="GO" id="GO:0003688">
    <property type="term" value="F:DNA replication origin binding"/>
    <property type="evidence" value="ECO:0007669"/>
    <property type="project" value="TreeGrafter"/>
</dbReference>
<evidence type="ECO:0000259" key="9">
    <source>
        <dbReference type="Pfam" id="PF14630"/>
    </source>
</evidence>
<evidence type="ECO:0000313" key="12">
    <source>
        <dbReference type="Proteomes" id="UP000398389"/>
    </source>
</evidence>
<keyword evidence="4" id="KW-0547">Nucleotide-binding</keyword>
<dbReference type="InterPro" id="IPR047088">
    <property type="entry name" value="ORC5_C"/>
</dbReference>
<proteinExistence type="inferred from homology"/>
<evidence type="ECO:0000313" key="11">
    <source>
        <dbReference type="EMBL" id="VVT58366.1"/>
    </source>
</evidence>
<dbReference type="PANTHER" id="PTHR12705">
    <property type="entry name" value="ORIGIN RECOGNITION COMPLEX SUBUNIT 5"/>
    <property type="match status" value="1"/>
</dbReference>
<evidence type="ECO:0000256" key="3">
    <source>
        <dbReference type="ARBA" id="ARBA00022705"/>
    </source>
</evidence>
<evidence type="ECO:0000259" key="10">
    <source>
        <dbReference type="Pfam" id="PF21639"/>
    </source>
</evidence>
<comment type="subcellular location">
    <subcellularLocation>
        <location evidence="1">Nucleus</location>
    </subcellularLocation>
</comment>
<dbReference type="InterPro" id="IPR048866">
    <property type="entry name" value="ORC5_lid"/>
</dbReference>
<dbReference type="InterPro" id="IPR020796">
    <property type="entry name" value="ORC5"/>
</dbReference>
<dbReference type="GO" id="GO:0006270">
    <property type="term" value="P:DNA replication initiation"/>
    <property type="evidence" value="ECO:0007669"/>
    <property type="project" value="TreeGrafter"/>
</dbReference>
<evidence type="ECO:0000259" key="8">
    <source>
        <dbReference type="Pfam" id="PF13191"/>
    </source>
</evidence>
<dbReference type="GeneID" id="43584984"/>
<keyword evidence="12" id="KW-1185">Reference proteome</keyword>
<keyword evidence="3" id="KW-0235">DNA replication</keyword>
<dbReference type="OrthoDB" id="365981at2759"/>
<evidence type="ECO:0000256" key="1">
    <source>
        <dbReference type="ARBA" id="ARBA00004123"/>
    </source>
</evidence>
<evidence type="ECO:0000256" key="5">
    <source>
        <dbReference type="ARBA" id="ARBA00022840"/>
    </source>
</evidence>
<dbReference type="Pfam" id="PF14630">
    <property type="entry name" value="ORC5_C"/>
    <property type="match status" value="1"/>
</dbReference>
<dbReference type="Proteomes" id="UP000398389">
    <property type="component" value="Unassembled WGS sequence"/>
</dbReference>
<dbReference type="Gene3D" id="3.40.50.300">
    <property type="entry name" value="P-loop containing nucleotide triphosphate hydrolases"/>
    <property type="match status" value="1"/>
</dbReference>
<keyword evidence="6" id="KW-0539">Nucleus</keyword>